<protein>
    <recommendedName>
        <fullName evidence="4">Chromosome segregation ATPase</fullName>
    </recommendedName>
</protein>
<name>A0A1T4UI61_9GAMM</name>
<evidence type="ECO:0008006" key="4">
    <source>
        <dbReference type="Google" id="ProtNLM"/>
    </source>
</evidence>
<evidence type="ECO:0000256" key="1">
    <source>
        <dbReference type="SAM" id="Phobius"/>
    </source>
</evidence>
<feature type="transmembrane region" description="Helical" evidence="1">
    <location>
        <begin position="7"/>
        <end position="27"/>
    </location>
</feature>
<dbReference type="RefSeq" id="WP_078752203.1">
    <property type="nucleotide sequence ID" value="NZ_FUXU01000017.1"/>
</dbReference>
<keyword evidence="3" id="KW-1185">Reference proteome</keyword>
<keyword evidence="1" id="KW-0812">Transmembrane</keyword>
<proteinExistence type="predicted"/>
<dbReference type="EMBL" id="FUXU01000017">
    <property type="protein sequence ID" value="SKA52384.1"/>
    <property type="molecule type" value="Genomic_DNA"/>
</dbReference>
<evidence type="ECO:0000313" key="3">
    <source>
        <dbReference type="Proteomes" id="UP000190162"/>
    </source>
</evidence>
<accession>A0A1T4UI61</accession>
<dbReference type="OrthoDB" id="5829924at2"/>
<keyword evidence="1" id="KW-1133">Transmembrane helix</keyword>
<keyword evidence="1" id="KW-0472">Membrane</keyword>
<dbReference type="Proteomes" id="UP000190162">
    <property type="component" value="Unassembled WGS sequence"/>
</dbReference>
<evidence type="ECO:0000313" key="2">
    <source>
        <dbReference type="EMBL" id="SKA52384.1"/>
    </source>
</evidence>
<sequence>MTNMKKILIVLIANGIAFSGYLTVQYLSSNQLSSQHALEAVIAQREATNLKLAASRDEVTALAHEIDAKNTKIETLLRDISEKESSSQSLQTQINTHQQAYAQQLLKREETIAALDSQIAALKQRIVDTDKLYAQRYSLAKQVGDLNERILKASHKAELSKTACEEFKQGNSWNWVSEEDCNNFNKWRQEGQQLIVEFENKNRELDGVNRQIATFNAS</sequence>
<gene>
    <name evidence="2" type="ORF">SAMN02745132_01808</name>
</gene>
<dbReference type="AlphaFoldDB" id="A0A1T4UI61"/>
<reference evidence="3" key="1">
    <citation type="submission" date="2017-02" db="EMBL/GenBank/DDBJ databases">
        <authorList>
            <person name="Varghese N."/>
            <person name="Submissions S."/>
        </authorList>
    </citation>
    <scope>NUCLEOTIDE SEQUENCE [LARGE SCALE GENOMIC DNA]</scope>
    <source>
        <strain evidence="3">DSM 22720</strain>
    </source>
</reference>
<organism evidence="2 3">
    <name type="scientific">Enterovibrio nigricans DSM 22720</name>
    <dbReference type="NCBI Taxonomy" id="1121868"/>
    <lineage>
        <taxon>Bacteria</taxon>
        <taxon>Pseudomonadati</taxon>
        <taxon>Pseudomonadota</taxon>
        <taxon>Gammaproteobacteria</taxon>
        <taxon>Vibrionales</taxon>
        <taxon>Vibrionaceae</taxon>
        <taxon>Enterovibrio</taxon>
    </lineage>
</organism>